<reference evidence="6 7" key="1">
    <citation type="submission" date="2017-06" db="EMBL/GenBank/DDBJ databases">
        <authorList>
            <person name="Kim H.J."/>
            <person name="Triplett B.A."/>
        </authorList>
    </citation>
    <scope>NUCLEOTIDE SEQUENCE [LARGE SCALE GENOMIC DNA]</scope>
    <source>
        <strain evidence="6 7">B29T1</strain>
    </source>
</reference>
<dbReference type="AlphaFoldDB" id="A0A212QQC9"/>
<dbReference type="InterPro" id="IPR043128">
    <property type="entry name" value="Rev_trsase/Diguanyl_cyclase"/>
</dbReference>
<dbReference type="InterPro" id="IPR000160">
    <property type="entry name" value="GGDEF_dom"/>
</dbReference>
<dbReference type="InterPro" id="IPR035919">
    <property type="entry name" value="EAL_sf"/>
</dbReference>
<dbReference type="InterPro" id="IPR029787">
    <property type="entry name" value="Nucleotide_cyclase"/>
</dbReference>
<dbReference type="PROSITE" id="PS50887">
    <property type="entry name" value="GGDEF"/>
    <property type="match status" value="1"/>
</dbReference>
<sequence>MTKFARARFWRDRRTTVLALMGLLAVLISFGAQSLKDLNQWHEQQLRVLRDGTWFTLQAQAHFSRLMVDLDRYAEGDPTVTHDALMLQFEVFWSRVDVFSFEQAAVVFLGENGVQDFVRSSLAVLRRTEPGLQALHAGDAVAAATIRRQLDDVGSALSTLSLTINAKQVNSLQTNDARSAALFRRVSFGMAATAATGVILVLMLLSAMRQQQRHLKTALAAERQVSTAKADLHAVIDSLPAIISARDQAGRYLFVNRSFAQFFGVSQTATIGSAYPPQGMLAPPTGADMPSGGHGGYHEVEVTAHDGKKRTMLMTDVPLRDAGPNPDRTVRIALDITERKEAENRIRFLAECDVLTGVPNRAFLLDHLDKLLRQRPQPLLSLTIVDLDDFKAVNEMLGHSAGDALLVALALRLGEGEGNHMICRLGGDEFAILSQGVRSDRAAMAQAEALQLRLHQPFIINDNVVHISASLGLAMTHRESSTTADLLRNAAIALASAKSKGRGRIASFTASLAAQHTHRKRLEADLHGALANGTELRLEYQPKFELSMRQLTGFETLLRWDHPQLGPISPSVFVPIAEEIGLIGRLGSWVITEAARQIAEWEGRGLASWLKFAVNLSAAQFIHGDIVSSTIGILRTAGVRPDRLSIEITESILMRDVVRASDALKRFREHGIGVSIDDFGTGFSSLSYLVQFPFDELKIDRHFVRTMLHSPAARAVVRSVIDLARSLEATVVAEGIENERQLIALHDMGCRLGQGFFLSEPLRPAAAALLMEGCRALAVAS</sequence>
<dbReference type="OrthoDB" id="7251575at2"/>
<dbReference type="PANTHER" id="PTHR44757">
    <property type="entry name" value="DIGUANYLATE CYCLASE DGCP"/>
    <property type="match status" value="1"/>
</dbReference>
<dbReference type="Gene3D" id="3.30.70.270">
    <property type="match status" value="1"/>
</dbReference>
<dbReference type="Pfam" id="PF00990">
    <property type="entry name" value="GGDEF"/>
    <property type="match status" value="1"/>
</dbReference>
<dbReference type="SUPFAM" id="SSF55785">
    <property type="entry name" value="PYP-like sensor domain (PAS domain)"/>
    <property type="match status" value="1"/>
</dbReference>
<dbReference type="PROSITE" id="PS50113">
    <property type="entry name" value="PAC"/>
    <property type="match status" value="1"/>
</dbReference>
<dbReference type="NCBIfam" id="TIGR00254">
    <property type="entry name" value="GGDEF"/>
    <property type="match status" value="1"/>
</dbReference>
<dbReference type="PROSITE" id="PS50883">
    <property type="entry name" value="EAL"/>
    <property type="match status" value="1"/>
</dbReference>
<evidence type="ECO:0000259" key="5">
    <source>
        <dbReference type="PROSITE" id="PS50887"/>
    </source>
</evidence>
<dbReference type="EMBL" id="FYEH01000002">
    <property type="protein sequence ID" value="SNB61679.1"/>
    <property type="molecule type" value="Genomic_DNA"/>
</dbReference>
<dbReference type="CDD" id="cd01949">
    <property type="entry name" value="GGDEF"/>
    <property type="match status" value="1"/>
</dbReference>
<feature type="domain" description="PAS" evidence="2">
    <location>
        <begin position="228"/>
        <end position="272"/>
    </location>
</feature>
<dbReference type="PROSITE" id="PS50112">
    <property type="entry name" value="PAS"/>
    <property type="match status" value="1"/>
</dbReference>
<dbReference type="SUPFAM" id="SSF55073">
    <property type="entry name" value="Nucleotide cyclase"/>
    <property type="match status" value="1"/>
</dbReference>
<dbReference type="InterPro" id="IPR001633">
    <property type="entry name" value="EAL_dom"/>
</dbReference>
<evidence type="ECO:0000313" key="7">
    <source>
        <dbReference type="Proteomes" id="UP000197065"/>
    </source>
</evidence>
<dbReference type="InterPro" id="IPR000700">
    <property type="entry name" value="PAS-assoc_C"/>
</dbReference>
<feature type="domain" description="PAC" evidence="3">
    <location>
        <begin position="296"/>
        <end position="348"/>
    </location>
</feature>
<dbReference type="Gene3D" id="3.20.20.450">
    <property type="entry name" value="EAL domain"/>
    <property type="match status" value="1"/>
</dbReference>
<dbReference type="RefSeq" id="WP_088560172.1">
    <property type="nucleotide sequence ID" value="NZ_FYEH01000002.1"/>
</dbReference>
<keyword evidence="7" id="KW-1185">Reference proteome</keyword>
<dbReference type="Pfam" id="PF00563">
    <property type="entry name" value="EAL"/>
    <property type="match status" value="1"/>
</dbReference>
<dbReference type="Gene3D" id="3.30.450.20">
    <property type="entry name" value="PAS domain"/>
    <property type="match status" value="1"/>
</dbReference>
<dbReference type="SMART" id="SM00267">
    <property type="entry name" value="GGDEF"/>
    <property type="match status" value="1"/>
</dbReference>
<dbReference type="PANTHER" id="PTHR44757:SF2">
    <property type="entry name" value="BIOFILM ARCHITECTURE MAINTENANCE PROTEIN MBAA"/>
    <property type="match status" value="1"/>
</dbReference>
<gene>
    <name evidence="6" type="ORF">SAMN07250955_102337</name>
</gene>
<feature type="domain" description="EAL" evidence="4">
    <location>
        <begin position="519"/>
        <end position="775"/>
    </location>
</feature>
<dbReference type="InterPro" id="IPR052155">
    <property type="entry name" value="Biofilm_reg_signaling"/>
</dbReference>
<dbReference type="CDD" id="cd00130">
    <property type="entry name" value="PAS"/>
    <property type="match status" value="1"/>
</dbReference>
<proteinExistence type="predicted"/>
<feature type="transmembrane region" description="Helical" evidence="1">
    <location>
        <begin position="188"/>
        <end position="207"/>
    </location>
</feature>
<keyword evidence="1" id="KW-0812">Transmembrane</keyword>
<dbReference type="InterPro" id="IPR000014">
    <property type="entry name" value="PAS"/>
</dbReference>
<evidence type="ECO:0000259" key="4">
    <source>
        <dbReference type="PROSITE" id="PS50883"/>
    </source>
</evidence>
<keyword evidence="1" id="KW-0472">Membrane</keyword>
<dbReference type="SUPFAM" id="SSF141868">
    <property type="entry name" value="EAL domain-like"/>
    <property type="match status" value="1"/>
</dbReference>
<evidence type="ECO:0000259" key="3">
    <source>
        <dbReference type="PROSITE" id="PS50113"/>
    </source>
</evidence>
<organism evidence="6 7">
    <name type="scientific">Arboricoccus pini</name>
    <dbReference type="NCBI Taxonomy" id="1963835"/>
    <lineage>
        <taxon>Bacteria</taxon>
        <taxon>Pseudomonadati</taxon>
        <taxon>Pseudomonadota</taxon>
        <taxon>Alphaproteobacteria</taxon>
        <taxon>Geminicoccales</taxon>
        <taxon>Geminicoccaceae</taxon>
        <taxon>Arboricoccus</taxon>
    </lineage>
</organism>
<protein>
    <submittedName>
        <fullName evidence="6">PAS domain S-box-containing protein/diguanylate cyclase (GGDEF) domain-containing protein</fullName>
    </submittedName>
</protein>
<evidence type="ECO:0000259" key="2">
    <source>
        <dbReference type="PROSITE" id="PS50112"/>
    </source>
</evidence>
<dbReference type="InterPro" id="IPR035965">
    <property type="entry name" value="PAS-like_dom_sf"/>
</dbReference>
<keyword evidence="1" id="KW-1133">Transmembrane helix</keyword>
<evidence type="ECO:0000313" key="6">
    <source>
        <dbReference type="EMBL" id="SNB61679.1"/>
    </source>
</evidence>
<evidence type="ECO:0000256" key="1">
    <source>
        <dbReference type="SAM" id="Phobius"/>
    </source>
</evidence>
<dbReference type="Proteomes" id="UP000197065">
    <property type="component" value="Unassembled WGS sequence"/>
</dbReference>
<dbReference type="Pfam" id="PF08448">
    <property type="entry name" value="PAS_4"/>
    <property type="match status" value="1"/>
</dbReference>
<dbReference type="CDD" id="cd01948">
    <property type="entry name" value="EAL"/>
    <property type="match status" value="1"/>
</dbReference>
<dbReference type="SMART" id="SM00052">
    <property type="entry name" value="EAL"/>
    <property type="match status" value="1"/>
</dbReference>
<name>A0A212QQC9_9PROT</name>
<dbReference type="InterPro" id="IPR013656">
    <property type="entry name" value="PAS_4"/>
</dbReference>
<dbReference type="NCBIfam" id="TIGR00229">
    <property type="entry name" value="sensory_box"/>
    <property type="match status" value="1"/>
</dbReference>
<feature type="domain" description="GGDEF" evidence="5">
    <location>
        <begin position="378"/>
        <end position="510"/>
    </location>
</feature>
<accession>A0A212QQC9</accession>